<keyword evidence="7" id="KW-1185">Reference proteome</keyword>
<evidence type="ECO:0000259" key="5">
    <source>
        <dbReference type="Pfam" id="PF13439"/>
    </source>
</evidence>
<dbReference type="PANTHER" id="PTHR45947">
    <property type="entry name" value="SULFOQUINOVOSYL TRANSFERASE SQD2"/>
    <property type="match status" value="1"/>
</dbReference>
<dbReference type="RefSeq" id="WP_377457463.1">
    <property type="nucleotide sequence ID" value="NZ_JBHLUB010000001.1"/>
</dbReference>
<comment type="caution">
    <text evidence="6">The sequence shown here is derived from an EMBL/GenBank/DDBJ whole genome shotgun (WGS) entry which is preliminary data.</text>
</comment>
<reference evidence="6 7" key="1">
    <citation type="submission" date="2024-09" db="EMBL/GenBank/DDBJ databases">
        <authorList>
            <person name="Sun Q."/>
            <person name="Mori K."/>
        </authorList>
    </citation>
    <scope>NUCLEOTIDE SEQUENCE [LARGE SCALE GENOMIC DNA]</scope>
    <source>
        <strain evidence="6 7">NCAIM B.02604</strain>
    </source>
</reference>
<evidence type="ECO:0000256" key="2">
    <source>
        <dbReference type="ARBA" id="ARBA00022676"/>
    </source>
</evidence>
<evidence type="ECO:0000256" key="3">
    <source>
        <dbReference type="ARBA" id="ARBA00022679"/>
    </source>
</evidence>
<dbReference type="Proteomes" id="UP001589862">
    <property type="component" value="Unassembled WGS sequence"/>
</dbReference>
<evidence type="ECO:0000259" key="4">
    <source>
        <dbReference type="Pfam" id="PF00534"/>
    </source>
</evidence>
<evidence type="ECO:0000256" key="1">
    <source>
        <dbReference type="ARBA" id="ARBA00021292"/>
    </source>
</evidence>
<dbReference type="EMBL" id="JBHLUB010000001">
    <property type="protein sequence ID" value="MFC0580990.1"/>
    <property type="molecule type" value="Genomic_DNA"/>
</dbReference>
<organism evidence="6 7">
    <name type="scientific">Micrococcoides hystricis</name>
    <dbReference type="NCBI Taxonomy" id="1572761"/>
    <lineage>
        <taxon>Bacteria</taxon>
        <taxon>Bacillati</taxon>
        <taxon>Actinomycetota</taxon>
        <taxon>Actinomycetes</taxon>
        <taxon>Micrococcales</taxon>
        <taxon>Micrococcaceae</taxon>
        <taxon>Micrococcoides</taxon>
    </lineage>
</organism>
<gene>
    <name evidence="6" type="ORF">ACFFFR_01120</name>
</gene>
<dbReference type="PANTHER" id="PTHR45947:SF3">
    <property type="entry name" value="SULFOQUINOVOSYL TRANSFERASE SQD2"/>
    <property type="match status" value="1"/>
</dbReference>
<evidence type="ECO:0000313" key="6">
    <source>
        <dbReference type="EMBL" id="MFC0580990.1"/>
    </source>
</evidence>
<keyword evidence="3 6" id="KW-0808">Transferase</keyword>
<protein>
    <recommendedName>
        <fullName evidence="1">D-inositol 3-phosphate glycosyltransferase</fullName>
    </recommendedName>
</protein>
<dbReference type="InterPro" id="IPR050194">
    <property type="entry name" value="Glycosyltransferase_grp1"/>
</dbReference>
<dbReference type="InterPro" id="IPR001296">
    <property type="entry name" value="Glyco_trans_1"/>
</dbReference>
<dbReference type="Pfam" id="PF13439">
    <property type="entry name" value="Glyco_transf_4"/>
    <property type="match status" value="1"/>
</dbReference>
<dbReference type="SUPFAM" id="SSF53756">
    <property type="entry name" value="UDP-Glycosyltransferase/glycogen phosphorylase"/>
    <property type="match status" value="1"/>
</dbReference>
<dbReference type="Pfam" id="PF00534">
    <property type="entry name" value="Glycos_transf_1"/>
    <property type="match status" value="1"/>
</dbReference>
<name>A0ABV6P789_9MICC</name>
<sequence length="404" mass="43257">MRIALLSLHTSPLAQPGQGDAGGMNVYVRSVAEEIAASGHQVDVYTRDDGSVDAGWDSPQEPTLHKLSVGPAEPISKDEIADLVDEFAAELAQAFAAGNYDAVHTHYWISGIAGLEALQRLSSTTDKTLPLVHTMHTIAAVKNSSYAQNLEHPARQEAEMQLCAKAEALVVNTAAEAAELVHYYDADPQRIEVIAPGVNLERFSPTGPKRRWGEAEELKILFAGRLQPLKGPDILVSALECWQEKRATPLPVKVLITGAISGNHSMDLPAQVRAAGLEDLVEFIGPLVHEELAAAYRGADVVVMPSHSESFGLVALEAQACGTPVLAHRVGGLTAAVADGISGELLPNLDPRTWAAALHRWALHPNLVAQYAQAARPHAEAFSWERTAATSVQLYRDLGSSQNA</sequence>
<feature type="domain" description="Glycosyltransferase subfamily 4-like N-terminal" evidence="5">
    <location>
        <begin position="22"/>
        <end position="202"/>
    </location>
</feature>
<dbReference type="GO" id="GO:0016757">
    <property type="term" value="F:glycosyltransferase activity"/>
    <property type="evidence" value="ECO:0007669"/>
    <property type="project" value="UniProtKB-KW"/>
</dbReference>
<keyword evidence="2 6" id="KW-0328">Glycosyltransferase</keyword>
<evidence type="ECO:0000313" key="7">
    <source>
        <dbReference type="Proteomes" id="UP001589862"/>
    </source>
</evidence>
<dbReference type="InterPro" id="IPR028098">
    <property type="entry name" value="Glyco_trans_4-like_N"/>
</dbReference>
<dbReference type="Gene3D" id="3.40.50.2000">
    <property type="entry name" value="Glycogen Phosphorylase B"/>
    <property type="match status" value="2"/>
</dbReference>
<feature type="domain" description="Glycosyl transferase family 1" evidence="4">
    <location>
        <begin position="216"/>
        <end position="376"/>
    </location>
</feature>
<accession>A0ABV6P789</accession>
<proteinExistence type="predicted"/>